<dbReference type="RefSeq" id="WP_237093122.1">
    <property type="nucleotide sequence ID" value="NZ_JAKKDL010000011.1"/>
</dbReference>
<organism evidence="1 2">
    <name type="scientific">Neisseria lisongii</name>
    <dbReference type="NCBI Taxonomy" id="2912188"/>
    <lineage>
        <taxon>Bacteria</taxon>
        <taxon>Pseudomonadati</taxon>
        <taxon>Pseudomonadota</taxon>
        <taxon>Betaproteobacteria</taxon>
        <taxon>Neisseriales</taxon>
        <taxon>Neisseriaceae</taxon>
        <taxon>Neisseria</taxon>
    </lineage>
</organism>
<dbReference type="Proteomes" id="UP001201397">
    <property type="component" value="Unassembled WGS sequence"/>
</dbReference>
<evidence type="ECO:0008006" key="3">
    <source>
        <dbReference type="Google" id="ProtNLM"/>
    </source>
</evidence>
<accession>A0AAW5AQN6</accession>
<sequence length="151" mass="16894">MKKAHIAALMASVLALTACNQGPSEAELELKKKELELKERELAQQTNQINMDVKRAQLAEEARQNELAKRPTERVVRQQAVVVTQSGSNVILRALPSRSAAARAKIFDSEQVWIVGETEKCEIISNHKGCWVKVQSSVGEGYLFDAYLQRF</sequence>
<dbReference type="AlphaFoldDB" id="A0AAW5AQN6"/>
<dbReference type="PROSITE" id="PS51257">
    <property type="entry name" value="PROKAR_LIPOPROTEIN"/>
    <property type="match status" value="1"/>
</dbReference>
<comment type="caution">
    <text evidence="1">The sequence shown here is derived from an EMBL/GenBank/DDBJ whole genome shotgun (WGS) entry which is preliminary data.</text>
</comment>
<evidence type="ECO:0000313" key="1">
    <source>
        <dbReference type="EMBL" id="MCF7530238.1"/>
    </source>
</evidence>
<evidence type="ECO:0000313" key="2">
    <source>
        <dbReference type="Proteomes" id="UP001201397"/>
    </source>
</evidence>
<dbReference type="Gene3D" id="2.30.30.40">
    <property type="entry name" value="SH3 Domains"/>
    <property type="match status" value="1"/>
</dbReference>
<reference evidence="1" key="1">
    <citation type="submission" date="2022-01" db="EMBL/GenBank/DDBJ databases">
        <title>Neisseria sp. ZJ104.</title>
        <authorList>
            <person name="Yang C."/>
        </authorList>
    </citation>
    <scope>NUCLEOTIDE SEQUENCE</scope>
    <source>
        <strain evidence="1">ZJ104</strain>
    </source>
</reference>
<protein>
    <recommendedName>
        <fullName evidence="3">SH3 domain-containing protein</fullName>
    </recommendedName>
</protein>
<dbReference type="EMBL" id="JAKKDL010000011">
    <property type="protein sequence ID" value="MCF7530238.1"/>
    <property type="molecule type" value="Genomic_DNA"/>
</dbReference>
<gene>
    <name evidence="1" type="ORF">L4H06_08375</name>
</gene>
<name>A0AAW5AQN6_9NEIS</name>
<proteinExistence type="predicted"/>